<gene>
    <name evidence="6" type="ORF">NAEGRDRAFT_80178</name>
</gene>
<dbReference type="Pfam" id="PF01424">
    <property type="entry name" value="R3H"/>
    <property type="match status" value="1"/>
</dbReference>
<name>D2VJD1_NAEGR</name>
<dbReference type="InterPro" id="IPR036867">
    <property type="entry name" value="R3H_dom_sf"/>
</dbReference>
<dbReference type="STRING" id="5762.D2VJD1"/>
<dbReference type="EMBL" id="GG738876">
    <property type="protein sequence ID" value="EFC42924.1"/>
    <property type="molecule type" value="Genomic_DNA"/>
</dbReference>
<dbReference type="GO" id="GO:0003676">
    <property type="term" value="F:nucleic acid binding"/>
    <property type="evidence" value="ECO:0007669"/>
    <property type="project" value="UniProtKB-UniRule"/>
</dbReference>
<reference evidence="6 7" key="1">
    <citation type="journal article" date="2010" name="Cell">
        <title>The genome of Naegleria gruberi illuminates early eukaryotic versatility.</title>
        <authorList>
            <person name="Fritz-Laylin L.K."/>
            <person name="Prochnik S.E."/>
            <person name="Ginger M.L."/>
            <person name="Dacks J.B."/>
            <person name="Carpenter M.L."/>
            <person name="Field M.C."/>
            <person name="Kuo A."/>
            <person name="Paredez A."/>
            <person name="Chapman J."/>
            <person name="Pham J."/>
            <person name="Shu S."/>
            <person name="Neupane R."/>
            <person name="Cipriano M."/>
            <person name="Mancuso J."/>
            <person name="Tu H."/>
            <person name="Salamov A."/>
            <person name="Lindquist E."/>
            <person name="Shapiro H."/>
            <person name="Lucas S."/>
            <person name="Grigoriev I.V."/>
            <person name="Cande W.Z."/>
            <person name="Fulton C."/>
            <person name="Rokhsar D.S."/>
            <person name="Dawson S.C."/>
        </authorList>
    </citation>
    <scope>NUCLEOTIDE SEQUENCE [LARGE SCALE GENOMIC DNA]</scope>
    <source>
        <strain evidence="6 7">NEG-M</strain>
    </source>
</reference>
<dbReference type="InterPro" id="IPR045245">
    <property type="entry name" value="Pfs2-like"/>
</dbReference>
<dbReference type="InterPro" id="IPR054498">
    <property type="entry name" value="2H-SAK"/>
</dbReference>
<dbReference type="GO" id="GO:0005847">
    <property type="term" value="C:mRNA cleavage and polyadenylation specificity factor complex"/>
    <property type="evidence" value="ECO:0007669"/>
    <property type="project" value="TreeGrafter"/>
</dbReference>
<dbReference type="PANTHER" id="PTHR22836:SF0">
    <property type="entry name" value="PRE-MRNA 3' END PROCESSING PROTEIN WDR33"/>
    <property type="match status" value="1"/>
</dbReference>
<feature type="compositionally biased region" description="Low complexity" evidence="3">
    <location>
        <begin position="677"/>
        <end position="687"/>
    </location>
</feature>
<dbReference type="SUPFAM" id="SSF88697">
    <property type="entry name" value="PUA domain-like"/>
    <property type="match status" value="1"/>
</dbReference>
<dbReference type="InterPro" id="IPR036987">
    <property type="entry name" value="SRA-YDG_sf"/>
</dbReference>
<dbReference type="Gene3D" id="3.30.1370.50">
    <property type="entry name" value="R3H-like domain"/>
    <property type="match status" value="1"/>
</dbReference>
<dbReference type="GeneID" id="8852071"/>
<feature type="domain" description="R3H" evidence="5">
    <location>
        <begin position="909"/>
        <end position="973"/>
    </location>
</feature>
<feature type="compositionally biased region" description="Polar residues" evidence="3">
    <location>
        <begin position="748"/>
        <end position="777"/>
    </location>
</feature>
<feature type="region of interest" description="Disordered" evidence="3">
    <location>
        <begin position="465"/>
        <end position="570"/>
    </location>
</feature>
<evidence type="ECO:0000313" key="6">
    <source>
        <dbReference type="EMBL" id="EFC42924.1"/>
    </source>
</evidence>
<dbReference type="PROSITE" id="PS51015">
    <property type="entry name" value="YDG"/>
    <property type="match status" value="1"/>
</dbReference>
<keyword evidence="1 2" id="KW-0539">Nucleus</keyword>
<dbReference type="GO" id="GO:0031124">
    <property type="term" value="P:mRNA 3'-end processing"/>
    <property type="evidence" value="ECO:0007669"/>
    <property type="project" value="InterPro"/>
</dbReference>
<evidence type="ECO:0000259" key="4">
    <source>
        <dbReference type="PROSITE" id="PS51015"/>
    </source>
</evidence>
<comment type="subcellular location">
    <subcellularLocation>
        <location evidence="2">Nucleus</location>
    </subcellularLocation>
</comment>
<dbReference type="PANTHER" id="PTHR22836">
    <property type="entry name" value="WD40 REPEAT PROTEIN"/>
    <property type="match status" value="1"/>
</dbReference>
<feature type="region of interest" description="Disordered" evidence="3">
    <location>
        <begin position="817"/>
        <end position="869"/>
    </location>
</feature>
<feature type="compositionally biased region" description="Low complexity" evidence="3">
    <location>
        <begin position="61"/>
        <end position="83"/>
    </location>
</feature>
<dbReference type="RefSeq" id="XP_002675668.1">
    <property type="nucleotide sequence ID" value="XM_002675622.1"/>
</dbReference>
<dbReference type="InterPro" id="IPR015947">
    <property type="entry name" value="PUA-like_sf"/>
</dbReference>
<dbReference type="Proteomes" id="UP000006671">
    <property type="component" value="Unassembled WGS sequence"/>
</dbReference>
<feature type="domain" description="YDG" evidence="4">
    <location>
        <begin position="235"/>
        <end position="387"/>
    </location>
</feature>
<organism evidence="7">
    <name type="scientific">Naegleria gruberi</name>
    <name type="common">Amoeba</name>
    <dbReference type="NCBI Taxonomy" id="5762"/>
    <lineage>
        <taxon>Eukaryota</taxon>
        <taxon>Discoba</taxon>
        <taxon>Heterolobosea</taxon>
        <taxon>Tetramitia</taxon>
        <taxon>Eutetramitia</taxon>
        <taxon>Vahlkampfiidae</taxon>
        <taxon>Naegleria</taxon>
    </lineage>
</organism>
<feature type="region of interest" description="Disordered" evidence="3">
    <location>
        <begin position="396"/>
        <end position="436"/>
    </location>
</feature>
<accession>D2VJD1</accession>
<dbReference type="InterPro" id="IPR003105">
    <property type="entry name" value="SRA_YDG"/>
</dbReference>
<dbReference type="KEGG" id="ngr:NAEGRDRAFT_80178"/>
<feature type="region of interest" description="Disordered" evidence="3">
    <location>
        <begin position="655"/>
        <end position="777"/>
    </location>
</feature>
<evidence type="ECO:0000256" key="3">
    <source>
        <dbReference type="SAM" id="MobiDB-lite"/>
    </source>
</evidence>
<feature type="region of interest" description="Disordered" evidence="3">
    <location>
        <begin position="57"/>
        <end position="83"/>
    </location>
</feature>
<dbReference type="SMART" id="SM00466">
    <property type="entry name" value="SRA"/>
    <property type="match status" value="1"/>
</dbReference>
<feature type="compositionally biased region" description="Low complexity" evidence="3">
    <location>
        <begin position="538"/>
        <end position="565"/>
    </location>
</feature>
<evidence type="ECO:0000256" key="2">
    <source>
        <dbReference type="PROSITE-ProRule" id="PRU00358"/>
    </source>
</evidence>
<evidence type="ECO:0008006" key="8">
    <source>
        <dbReference type="Google" id="ProtNLM"/>
    </source>
</evidence>
<feature type="compositionally biased region" description="Basic residues" evidence="3">
    <location>
        <begin position="716"/>
        <end position="741"/>
    </location>
</feature>
<dbReference type="Pfam" id="PF22547">
    <property type="entry name" value="2H-SAK"/>
    <property type="match status" value="1"/>
</dbReference>
<protein>
    <recommendedName>
        <fullName evidence="8">R3H domain-containing protein</fullName>
    </recommendedName>
</protein>
<dbReference type="InterPro" id="IPR001374">
    <property type="entry name" value="R3H_dom"/>
</dbReference>
<evidence type="ECO:0000256" key="1">
    <source>
        <dbReference type="ARBA" id="ARBA00023242"/>
    </source>
</evidence>
<feature type="compositionally biased region" description="Low complexity" evidence="3">
    <location>
        <begin position="473"/>
        <end position="523"/>
    </location>
</feature>
<dbReference type="InParanoid" id="D2VJD1"/>
<dbReference type="Pfam" id="PF02182">
    <property type="entry name" value="SAD_SRA"/>
    <property type="match status" value="1"/>
</dbReference>
<dbReference type="VEuPathDB" id="AmoebaDB:NAEGRDRAFT_80178"/>
<dbReference type="eggNOG" id="ENOG502T273">
    <property type="taxonomic scope" value="Eukaryota"/>
</dbReference>
<feature type="compositionally biased region" description="Basic and acidic residues" evidence="3">
    <location>
        <begin position="837"/>
        <end position="853"/>
    </location>
</feature>
<sequence>MEQRQDYVAEEQEEDMFFNAGRVANYAEQYAPSQRLKDNLLGKSSSNNQDDINLQKQLNKQQQQQQQPIQQPIQQQQQQQYQQPPIAAITTPIRTMNNSNNTNIVSNNSNTVPTPLMMSSNSNSTTRNVPLSTPMNSYNNNNSSIPSTESRLPTLPSIPSTILNSSSTLSNSATSSSIEKTLPILSSPGVVGVVSSDQKRKISLQYLAEISNFSRKDVQDAMVSKIDSESGEIYGNIPEIIVGMKYSSRMDLLDAKIHTDLQSDICTNGNYIKPVPALIIYDTQERHEDRGTVVLYSIPFNGVHSDLYTAPSIKGTPCEALAQNSIYKIPVRVIRGSYESSVDDGKKFRNGHCPTQGYRYDGIYFVGEYFYEPGATSFVFKLIRIYGQPELPHAPNLAEPPVRNNSSNNQIPPSFSNPQQQGPPSNMPNMPNDRKIFGIPSFVTQRILSGSNQDYLAQSTRNSHNMPFIPSLPQNYSHSNNYNSQANNPQNPHSLPAMPSMPNMNYNRNNFPNNNNMNNNNYNEPPPQNNRPIMRNTGQSSSQSFGSPSFPNNGNNNNSSSNNNNDGLNLTHTSVRQMINNLKFQNSNFGGRIQSYSYNISELASKVEDVQKSMPALGRQLTSRNKTFTWKLGQEKEQEEYDRTKYFVYDDDEDVSEEEELEIERPSRSKKKKTHHTSSGSSGTMTTLIIVDIKRKMQNNKKEQSAENSDDFQLVSKKKTSGRPHKTNKRLTNNKHHHDVKHQKSEKSSSAATIGKQSITSTTTPTAQQHSESSTLPVIIKQNQVSSTPAATPTNVVSSYSAAVILNKNTTITPSSNFYSIPHDHDNNLRNNHQSKNKKDSTSLKNKPNEKSNRKQQSNKKIEKKQPQMVVRKVKPIPQFFIIRKPMNQGEFHYENSSLKPIIPKEPQDEMGRSFYNSLKSFIEDRNAHVYDFPNTLNLNQRKKVHNLAEEFKLDHFSRGSNPFRYICVSKRDMKIKDEFQYFGYIGLFGHSIDEFVRKFTLNPELSSNQPLLQKRIKRDGPIHHITIMTRPEINTAIKNMDAKELDHLFTNDQKQKMKNGTEEEKIEILMNIISRVVVNDYQTLGLGKITEKLSHFEGKKTDDVNEAYFVIVDWPSAQKLRGVLGLEPYSFHITVAYKYGDIHGVTKDMSTQISSQSFEITNEFLQKKENDMENLLRFIGVDTRYARSLINLGWFNTESIANIEKMDLSDVGMTEEDQNKILSFVQDFANNYKNYKK</sequence>
<dbReference type="OrthoDB" id="206598at2759"/>
<evidence type="ECO:0000259" key="5">
    <source>
        <dbReference type="PROSITE" id="PS51061"/>
    </source>
</evidence>
<dbReference type="PROSITE" id="PS51061">
    <property type="entry name" value="R3H"/>
    <property type="match status" value="1"/>
</dbReference>
<evidence type="ECO:0000313" key="7">
    <source>
        <dbReference type="Proteomes" id="UP000006671"/>
    </source>
</evidence>
<dbReference type="SUPFAM" id="SSF82708">
    <property type="entry name" value="R3H domain"/>
    <property type="match status" value="1"/>
</dbReference>
<proteinExistence type="predicted"/>
<dbReference type="Gene3D" id="2.30.280.10">
    <property type="entry name" value="SRA-YDG"/>
    <property type="match status" value="1"/>
</dbReference>
<dbReference type="AlphaFoldDB" id="D2VJD1"/>
<keyword evidence="7" id="KW-1185">Reference proteome</keyword>
<feature type="compositionally biased region" description="Basic and acidic residues" evidence="3">
    <location>
        <begin position="692"/>
        <end position="705"/>
    </location>
</feature>
<feature type="compositionally biased region" description="Polar residues" evidence="3">
    <location>
        <begin position="403"/>
        <end position="429"/>
    </location>
</feature>